<protein>
    <submittedName>
        <fullName evidence="2">Zinc-dependent metalloprotease</fullName>
    </submittedName>
</protein>
<reference evidence="2" key="1">
    <citation type="submission" date="2022-03" db="EMBL/GenBank/DDBJ databases">
        <title>Brevibacterium spongiae sp. nov., isolated from marine sponge.</title>
        <authorList>
            <person name="Li Z."/>
            <person name="Zhang M."/>
        </authorList>
    </citation>
    <scope>NUCLEOTIDE SEQUENCE</scope>
    <source>
        <strain evidence="2">WHS-Z9</strain>
    </source>
</reference>
<gene>
    <name evidence="2" type="ORF">L1F31_08170</name>
</gene>
<dbReference type="EMBL" id="CP093443">
    <property type="protein sequence ID" value="UVI37614.1"/>
    <property type="molecule type" value="Genomic_DNA"/>
</dbReference>
<proteinExistence type="predicted"/>
<name>A0ABY5SWT5_9MICO</name>
<dbReference type="Proteomes" id="UP001064879">
    <property type="component" value="Chromosome"/>
</dbReference>
<keyword evidence="2" id="KW-0378">Hydrolase</keyword>
<accession>A0ABY5SWT5</accession>
<feature type="region of interest" description="Disordered" evidence="1">
    <location>
        <begin position="18"/>
        <end position="40"/>
    </location>
</feature>
<dbReference type="SUPFAM" id="SSF55486">
    <property type="entry name" value="Metalloproteases ('zincins'), catalytic domain"/>
    <property type="match status" value="1"/>
</dbReference>
<evidence type="ECO:0000313" key="2">
    <source>
        <dbReference type="EMBL" id="UVI37614.1"/>
    </source>
</evidence>
<dbReference type="PANTHER" id="PTHR39420">
    <property type="match status" value="1"/>
</dbReference>
<evidence type="ECO:0000313" key="3">
    <source>
        <dbReference type="Proteomes" id="UP001064879"/>
    </source>
</evidence>
<feature type="region of interest" description="Disordered" evidence="1">
    <location>
        <begin position="390"/>
        <end position="411"/>
    </location>
</feature>
<feature type="region of interest" description="Disordered" evidence="1">
    <location>
        <begin position="437"/>
        <end position="486"/>
    </location>
</feature>
<organism evidence="2 3">
    <name type="scientific">Brevibacterium spongiae</name>
    <dbReference type="NCBI Taxonomy" id="2909672"/>
    <lineage>
        <taxon>Bacteria</taxon>
        <taxon>Bacillati</taxon>
        <taxon>Actinomycetota</taxon>
        <taxon>Actinomycetes</taxon>
        <taxon>Micrococcales</taxon>
        <taxon>Brevibacteriaceae</taxon>
        <taxon>Brevibacterium</taxon>
    </lineage>
</organism>
<dbReference type="Gene3D" id="1.20.150.30">
    <property type="entry name" value="Zincin-like metallopeptidase, N-terminal domain"/>
    <property type="match status" value="1"/>
</dbReference>
<evidence type="ECO:0000256" key="1">
    <source>
        <dbReference type="SAM" id="MobiDB-lite"/>
    </source>
</evidence>
<dbReference type="NCBIfam" id="TIGR03624">
    <property type="entry name" value="putative hydrolase"/>
    <property type="match status" value="1"/>
</dbReference>
<dbReference type="InterPro" id="IPR018766">
    <property type="entry name" value="Zinicin_2"/>
</dbReference>
<sequence length="486" mass="52202">MTDDNNNEQNPFEQIFGMLFGANGPGAGQGDDKNESGMPQGFQIDPAMMSTIMNQMQGLFGQGADSQAQAVSIAQKAVPTPDPAVTDDAERATADAFRLAELWLAEVTDFSVANRSARPLRRADWVKETMPGWQKFVLPIKENMSSALTETLESQVPAEMKGILAGASSMFGSMSDSMFAMQIGQAVGALSESVLTGTEVGLPLLPHDSAVLVETNVSSFAADLDVDVSEVRIYLAAQELAHLALFERAPWLSAQVETALTRYAQGLKVDTSQIEDMATNIDPSNISDLSDNIRQGLFNPPTTEDQKKALTSLENLLAVIAGWVDVVVYEACKHLPGRDQIREALRRRRATAGPAEKTFSTLVGLEFNPRRLRDAAALFAYLETQGGAESRDKVFSHPDLLPTTQDLDDPLGYSERRHAEWTNESSIDEALSRILAEGLDGAGGTDEAGPESPSSEADSAADNDSETDSSTGSDAGDDDSDSSDDR</sequence>
<dbReference type="PANTHER" id="PTHR39420:SF2">
    <property type="entry name" value="HYDROLASE"/>
    <property type="match status" value="1"/>
</dbReference>
<keyword evidence="2" id="KW-0645">Protease</keyword>
<dbReference type="Pfam" id="PF10103">
    <property type="entry name" value="Zincin_2"/>
    <property type="match status" value="1"/>
</dbReference>
<dbReference type="InterPro" id="IPR042271">
    <property type="entry name" value="Zinicin_2_N"/>
</dbReference>
<dbReference type="GO" id="GO:0008237">
    <property type="term" value="F:metallopeptidase activity"/>
    <property type="evidence" value="ECO:0007669"/>
    <property type="project" value="UniProtKB-KW"/>
</dbReference>
<dbReference type="RefSeq" id="WP_265420152.1">
    <property type="nucleotide sequence ID" value="NZ_CP093443.1"/>
</dbReference>
<keyword evidence="2" id="KW-0482">Metalloprotease</keyword>
<keyword evidence="3" id="KW-1185">Reference proteome</keyword>
<feature type="compositionally biased region" description="Acidic residues" evidence="1">
    <location>
        <begin position="475"/>
        <end position="486"/>
    </location>
</feature>